<evidence type="ECO:0000259" key="6">
    <source>
        <dbReference type="Pfam" id="PF04909"/>
    </source>
</evidence>
<keyword evidence="8" id="KW-0378">Hydrolase</keyword>
<dbReference type="Gene3D" id="3.20.20.140">
    <property type="entry name" value="Metal-dependent hydrolases"/>
    <property type="match status" value="1"/>
</dbReference>
<dbReference type="PANTHER" id="PTHR21240:SF29">
    <property type="entry name" value="AMIDOHYDROLASE-RELATED DOMAIN-CONTAINING PROTEIN"/>
    <property type="match status" value="1"/>
</dbReference>
<evidence type="ECO:0000256" key="2">
    <source>
        <dbReference type="ARBA" id="ARBA00022833"/>
    </source>
</evidence>
<dbReference type="InterPro" id="IPR032466">
    <property type="entry name" value="Metal_Hydrolase"/>
</dbReference>
<accession>A0A7Z1SDM5</accession>
<dbReference type="GO" id="GO:0019748">
    <property type="term" value="P:secondary metabolic process"/>
    <property type="evidence" value="ECO:0007669"/>
    <property type="project" value="TreeGrafter"/>
</dbReference>
<comment type="catalytic activity">
    <reaction evidence="4">
        <text>6-methylsalicylate + H(+) = 3-methylphenol + CO2</text>
        <dbReference type="Rhea" id="RHEA:23112"/>
        <dbReference type="ChEBI" id="CHEBI:15378"/>
        <dbReference type="ChEBI" id="CHEBI:16526"/>
        <dbReference type="ChEBI" id="CHEBI:17231"/>
        <dbReference type="ChEBI" id="CHEBI:36658"/>
        <dbReference type="EC" id="4.1.1.52"/>
    </reaction>
    <physiologicalReaction direction="left-to-right" evidence="4">
        <dbReference type="Rhea" id="RHEA:23113"/>
    </physiologicalReaction>
</comment>
<protein>
    <recommendedName>
        <fullName evidence="5">6-methylsalicylate decarboxylase</fullName>
        <ecNumber evidence="5">4.1.1.52</ecNumber>
    </recommendedName>
</protein>
<dbReference type="EMBL" id="PGWX01000233">
    <property type="protein sequence ID" value="PPJ76261.1"/>
    <property type="molecule type" value="Genomic_DNA"/>
</dbReference>
<keyword evidence="1" id="KW-0479">Metal-binding</keyword>
<dbReference type="Proteomes" id="UP000238153">
    <property type="component" value="Unassembled WGS sequence"/>
</dbReference>
<dbReference type="PANTHER" id="PTHR21240">
    <property type="entry name" value="2-AMINO-3-CARBOXYLMUCONATE-6-SEMIALDEHYDE DECARBOXYLASE"/>
    <property type="match status" value="1"/>
</dbReference>
<keyword evidence="2" id="KW-0862">Zinc</keyword>
<gene>
    <name evidence="8" type="ORF">CV019_03660</name>
    <name evidence="7" type="ORF">RO950_08695</name>
</gene>
<dbReference type="GO" id="GO:0005829">
    <property type="term" value="C:cytosol"/>
    <property type="evidence" value="ECO:0007669"/>
    <property type="project" value="TreeGrafter"/>
</dbReference>
<name>A0A7Z1SDM5_STAHA</name>
<organism evidence="8 9">
    <name type="scientific">Staphylococcus haemolyticus</name>
    <dbReference type="NCBI Taxonomy" id="1283"/>
    <lineage>
        <taxon>Bacteria</taxon>
        <taxon>Bacillati</taxon>
        <taxon>Bacillota</taxon>
        <taxon>Bacilli</taxon>
        <taxon>Bacillales</taxon>
        <taxon>Staphylococcaceae</taxon>
        <taxon>Staphylococcus</taxon>
    </lineage>
</organism>
<dbReference type="RefSeq" id="WP_011274798.1">
    <property type="nucleotide sequence ID" value="NZ_CAJCFW010000029.1"/>
</dbReference>
<evidence type="ECO:0000256" key="5">
    <source>
        <dbReference type="ARBA" id="ARBA00038889"/>
    </source>
</evidence>
<dbReference type="SUPFAM" id="SSF51556">
    <property type="entry name" value="Metallo-dependent hydrolases"/>
    <property type="match status" value="1"/>
</dbReference>
<dbReference type="OMA" id="IILSHMG"/>
<comment type="caution">
    <text evidence="8">The sequence shown here is derived from an EMBL/GenBank/DDBJ whole genome shotgun (WGS) entry which is preliminary data.</text>
</comment>
<dbReference type="GO" id="GO:0046872">
    <property type="term" value="F:metal ion binding"/>
    <property type="evidence" value="ECO:0007669"/>
    <property type="project" value="UniProtKB-KW"/>
</dbReference>
<dbReference type="EMBL" id="JAVSOO010000021">
    <property type="protein sequence ID" value="MDT4287096.1"/>
    <property type="molecule type" value="Genomic_DNA"/>
</dbReference>
<dbReference type="EC" id="4.1.1.52" evidence="5"/>
<dbReference type="GO" id="GO:0047596">
    <property type="term" value="F:6-methylsalicylate decarboxylase activity"/>
    <property type="evidence" value="ECO:0007669"/>
    <property type="project" value="UniProtKB-EC"/>
</dbReference>
<dbReference type="GO" id="GO:0016787">
    <property type="term" value="F:hydrolase activity"/>
    <property type="evidence" value="ECO:0007669"/>
    <property type="project" value="UniProtKB-KW"/>
</dbReference>
<reference evidence="7 10" key="2">
    <citation type="submission" date="2023-08" db="EMBL/GenBank/DDBJ databases">
        <title>Genomic surveillance of Staphylococcus haemolyticus neonatal outbreak in southern France.</title>
        <authorList>
            <person name="Magnan C."/>
            <person name="Morsli M."/>
            <person name="Thiery B."/>
            <person name="Salipante F."/>
            <person name="Attar J."/>
            <person name="Massimo D.M."/>
            <person name="Ory J."/>
            <person name="Pantel A."/>
            <person name="Lavigne J.-P."/>
        </authorList>
    </citation>
    <scope>NUCLEOTIDE SEQUENCE [LARGE SCALE GENOMIC DNA]</scope>
    <source>
        <strain evidence="7 10">NSH026</strain>
    </source>
</reference>
<dbReference type="Pfam" id="PF04909">
    <property type="entry name" value="Amidohydro_2"/>
    <property type="match status" value="1"/>
</dbReference>
<evidence type="ECO:0000256" key="4">
    <source>
        <dbReference type="ARBA" id="ARBA00036832"/>
    </source>
</evidence>
<keyword evidence="10" id="KW-1185">Reference proteome</keyword>
<feature type="domain" description="Amidohydrolase-related" evidence="6">
    <location>
        <begin position="4"/>
        <end position="308"/>
    </location>
</feature>
<proteinExistence type="predicted"/>
<dbReference type="InterPro" id="IPR006680">
    <property type="entry name" value="Amidohydro-rel"/>
</dbReference>
<dbReference type="InterPro" id="IPR032465">
    <property type="entry name" value="ACMSD"/>
</dbReference>
<evidence type="ECO:0000313" key="8">
    <source>
        <dbReference type="EMBL" id="PPJ76261.1"/>
    </source>
</evidence>
<evidence type="ECO:0000313" key="7">
    <source>
        <dbReference type="EMBL" id="MDT4287096.1"/>
    </source>
</evidence>
<keyword evidence="3" id="KW-0456">Lyase</keyword>
<evidence type="ECO:0000313" key="10">
    <source>
        <dbReference type="Proteomes" id="UP001269271"/>
    </source>
</evidence>
<evidence type="ECO:0000256" key="3">
    <source>
        <dbReference type="ARBA" id="ARBA00023239"/>
    </source>
</evidence>
<sequence length="315" mass="35449">MKKIDLHAHYISPGFSKFLYDYFDGKGDGVATPKFSPEGYLELMARMEIEYGVLSISSPHISVAPDEEMINLAKEVNAYATEFTHKYPEQLGFFATLPLPLVKESIETIDTALDQQGALGFTLPTNARGIYVGDDRLDKVLAKLDERHAVVALHPNEPKPNIEAMSDVVPAPLMEFIFDTTRTVIYMSQNNVFSKYTNIKWIIPHCGALLPVIAQRVAMGNKMFGSERKPDDLEQVMKELYFDLAGKVLPYQLPNIAQCVDMDKIVYGSDAPYTTDQVVTMLADELESTELISRHELEKMLYDNGKQLLKSINEK</sequence>
<dbReference type="AlphaFoldDB" id="A0A7Z1SDM5"/>
<reference evidence="8 9" key="1">
    <citation type="submission" date="2017-11" db="EMBL/GenBank/DDBJ databases">
        <authorList>
            <person name="Founou R.C."/>
            <person name="Founou L."/>
            <person name="Allam M."/>
            <person name="Ismail A."/>
            <person name="Essack S.Y."/>
        </authorList>
    </citation>
    <scope>NUCLEOTIDE SEQUENCE [LARGE SCALE GENOMIC DNA]</scope>
    <source>
        <strain evidence="8 9">G811N2B1</strain>
    </source>
</reference>
<evidence type="ECO:0000313" key="9">
    <source>
        <dbReference type="Proteomes" id="UP000238153"/>
    </source>
</evidence>
<evidence type="ECO:0000256" key="1">
    <source>
        <dbReference type="ARBA" id="ARBA00022723"/>
    </source>
</evidence>
<dbReference type="Proteomes" id="UP001269271">
    <property type="component" value="Unassembled WGS sequence"/>
</dbReference>